<dbReference type="RefSeq" id="WP_013556908.1">
    <property type="nucleotide sequence ID" value="NC_014958.1"/>
</dbReference>
<dbReference type="EMBL" id="CP002454">
    <property type="protein sequence ID" value="ADV67403.1"/>
    <property type="molecule type" value="Genomic_DNA"/>
</dbReference>
<organism evidence="1 2">
    <name type="scientific">Deinococcus maricopensis (strain DSM 21211 / LMG 22137 / NRRL B-23946 / LB-34)</name>
    <dbReference type="NCBI Taxonomy" id="709986"/>
    <lineage>
        <taxon>Bacteria</taxon>
        <taxon>Thermotogati</taxon>
        <taxon>Deinococcota</taxon>
        <taxon>Deinococci</taxon>
        <taxon>Deinococcales</taxon>
        <taxon>Deinococcaceae</taxon>
        <taxon>Deinococcus</taxon>
    </lineage>
</organism>
<dbReference type="KEGG" id="dmr:Deima_1754"/>
<accession>E8U8L4</accession>
<dbReference type="eggNOG" id="ENOG5033DI3">
    <property type="taxonomic scope" value="Bacteria"/>
</dbReference>
<dbReference type="STRING" id="709986.Deima_1754"/>
<evidence type="ECO:0000313" key="1">
    <source>
        <dbReference type="EMBL" id="ADV67403.1"/>
    </source>
</evidence>
<protein>
    <recommendedName>
        <fullName evidence="3">DUF4259 domain-containing protein</fullName>
    </recommendedName>
</protein>
<dbReference type="Proteomes" id="UP000008635">
    <property type="component" value="Chromosome"/>
</dbReference>
<reference evidence="1 2" key="1">
    <citation type="journal article" date="2011" name="Stand. Genomic Sci.">
        <title>Complete genome sequence of Deinococcus maricopensis type strain (LB-34).</title>
        <authorList>
            <person name="Pukall R."/>
            <person name="Zeytun A."/>
            <person name="Lucas S."/>
            <person name="Lapidus A."/>
            <person name="Hammon N."/>
            <person name="Deshpande S."/>
            <person name="Nolan M."/>
            <person name="Cheng J.F."/>
            <person name="Pitluck S."/>
            <person name="Liolios K."/>
            <person name="Pagani I."/>
            <person name="Mikhailova N."/>
            <person name="Ivanova N."/>
            <person name="Mavromatis K."/>
            <person name="Pati A."/>
            <person name="Tapia R."/>
            <person name="Han C."/>
            <person name="Goodwin L."/>
            <person name="Chen A."/>
            <person name="Palaniappan K."/>
            <person name="Land M."/>
            <person name="Hauser L."/>
            <person name="Chang Y.J."/>
            <person name="Jeffries C.D."/>
            <person name="Brambilla E.M."/>
            <person name="Rohde M."/>
            <person name="Goker M."/>
            <person name="Detter J.C."/>
            <person name="Woyke T."/>
            <person name="Bristow J."/>
            <person name="Eisen J.A."/>
            <person name="Markowitz V."/>
            <person name="Hugenholtz P."/>
            <person name="Kyrpides N.C."/>
            <person name="Klenk H.P."/>
        </authorList>
    </citation>
    <scope>NUCLEOTIDE SEQUENCE [LARGE SCALE GENOMIC DNA]</scope>
    <source>
        <strain evidence="2">DSM 21211 / LMG 22137 / NRRL B-23946 / LB-34</strain>
    </source>
</reference>
<proteinExistence type="predicted"/>
<dbReference type="Pfam" id="PF14078">
    <property type="entry name" value="DUF4259"/>
    <property type="match status" value="1"/>
</dbReference>
<dbReference type="InterPro" id="IPR025355">
    <property type="entry name" value="DUF4259"/>
</dbReference>
<name>E8U8L4_DEIML</name>
<dbReference type="OrthoDB" id="73183at2"/>
<dbReference type="HOGENOM" id="CLU_128239_1_0_0"/>
<reference evidence="2" key="2">
    <citation type="submission" date="2011-01" db="EMBL/GenBank/DDBJ databases">
        <title>The complete genome of Deinococcus maricopensis DSM 21211.</title>
        <authorList>
            <consortium name="US DOE Joint Genome Institute (JGI-PGF)"/>
            <person name="Lucas S."/>
            <person name="Copeland A."/>
            <person name="Lapidus A."/>
            <person name="Goodwin L."/>
            <person name="Pitluck S."/>
            <person name="Kyrpides N."/>
            <person name="Mavromatis K."/>
            <person name="Pagani I."/>
            <person name="Ivanova N."/>
            <person name="Ovchinnikova G."/>
            <person name="Zeytun A."/>
            <person name="Detter J.C."/>
            <person name="Han C."/>
            <person name="Land M."/>
            <person name="Hauser L."/>
            <person name="Markowitz V."/>
            <person name="Cheng J.-F."/>
            <person name="Hugenholtz P."/>
            <person name="Woyke T."/>
            <person name="Wu D."/>
            <person name="Pukall R."/>
            <person name="Gehrich-Schroeter G."/>
            <person name="Brambilla E."/>
            <person name="Klenk H.-P."/>
            <person name="Eisen J.A."/>
        </authorList>
    </citation>
    <scope>NUCLEOTIDE SEQUENCE [LARGE SCALE GENOMIC DNA]</scope>
    <source>
        <strain evidence="2">DSM 21211 / LMG 22137 / NRRL B-23946 / LB-34</strain>
    </source>
</reference>
<keyword evidence="2" id="KW-1185">Reference proteome</keyword>
<evidence type="ECO:0008006" key="3">
    <source>
        <dbReference type="Google" id="ProtNLM"/>
    </source>
</evidence>
<dbReference type="AlphaFoldDB" id="E8U8L4"/>
<evidence type="ECO:0000313" key="2">
    <source>
        <dbReference type="Proteomes" id="UP000008635"/>
    </source>
</evidence>
<sequence>MSTWGTGSFENDSAADFLAEVTEDGMVALEEAFEVILDPDMEYVEAEEGARAVAAAEIVAAGATGDTTRVTDAALRAWLDEQAPEDFQGLQPLAVRALDRVLSDDSELQDIWADSDDAETWANDVRRVLHALA</sequence>
<gene>
    <name evidence="1" type="ordered locus">Deima_1754</name>
</gene>